<comment type="similarity">
    <text evidence="1">Belongs to the UPF0111 family.</text>
</comment>
<dbReference type="PANTHER" id="PTHR37298">
    <property type="entry name" value="UPF0111 PROTEIN YKAA"/>
    <property type="match status" value="1"/>
</dbReference>
<dbReference type="Pfam" id="PF01865">
    <property type="entry name" value="PhoU_div"/>
    <property type="match status" value="1"/>
</dbReference>
<name>A0A942TBA8_9BACI</name>
<dbReference type="InterPro" id="IPR052912">
    <property type="entry name" value="UPF0111_domain"/>
</dbReference>
<dbReference type="InterPro" id="IPR018445">
    <property type="entry name" value="Put_Phosphate_transp_reg"/>
</dbReference>
<evidence type="ECO:0000313" key="2">
    <source>
        <dbReference type="EMBL" id="MBS4193513.1"/>
    </source>
</evidence>
<evidence type="ECO:0000256" key="1">
    <source>
        <dbReference type="ARBA" id="ARBA00008591"/>
    </source>
</evidence>
<gene>
    <name evidence="2" type="ORF">KHA97_00330</name>
</gene>
<keyword evidence="3" id="KW-1185">Reference proteome</keyword>
<protein>
    <submittedName>
        <fullName evidence="2">DUF47 domain-containing protein</fullName>
    </submittedName>
</protein>
<organism evidence="2 3">
    <name type="scientific">Lederbergia citri</name>
    <dbReference type="NCBI Taxonomy" id="2833580"/>
    <lineage>
        <taxon>Bacteria</taxon>
        <taxon>Bacillati</taxon>
        <taxon>Bacillota</taxon>
        <taxon>Bacilli</taxon>
        <taxon>Bacillales</taxon>
        <taxon>Bacillaceae</taxon>
        <taxon>Lederbergia</taxon>
    </lineage>
</organism>
<dbReference type="Proteomes" id="UP000681414">
    <property type="component" value="Unassembled WGS sequence"/>
</dbReference>
<reference evidence="2 3" key="1">
    <citation type="submission" date="2021-05" db="EMBL/GenBank/DDBJ databases">
        <title>Novel Bacillus species.</title>
        <authorList>
            <person name="Liu G."/>
        </authorList>
    </citation>
    <scope>NUCLEOTIDE SEQUENCE [LARGE SCALE GENOMIC DNA]</scope>
    <source>
        <strain evidence="3">FJAT-49780</strain>
    </source>
</reference>
<proteinExistence type="inferred from homology"/>
<accession>A0A942TBA8</accession>
<dbReference type="Gene3D" id="1.20.58.220">
    <property type="entry name" value="Phosphate transport system protein phou homolog 2, domain 2"/>
    <property type="match status" value="1"/>
</dbReference>
<dbReference type="AlphaFoldDB" id="A0A942TBA8"/>
<dbReference type="PANTHER" id="PTHR37298:SF1">
    <property type="entry name" value="UPF0111 PROTEIN YKAA"/>
    <property type="match status" value="1"/>
</dbReference>
<comment type="caution">
    <text evidence="2">The sequence shown here is derived from an EMBL/GenBank/DDBJ whole genome shotgun (WGS) entry which is preliminary data.</text>
</comment>
<evidence type="ECO:0000313" key="3">
    <source>
        <dbReference type="Proteomes" id="UP000681414"/>
    </source>
</evidence>
<dbReference type="RefSeq" id="WP_213122815.1">
    <property type="nucleotide sequence ID" value="NZ_JAGYPG010000001.1"/>
</dbReference>
<dbReference type="EMBL" id="JAGYPG010000001">
    <property type="protein sequence ID" value="MBS4193513.1"/>
    <property type="molecule type" value="Genomic_DNA"/>
</dbReference>
<sequence>MVFTRKKDKFAILLEKIAANLKESSIYFADFKLNNKEDTKIFAAKMKEYESIGDTHVHEIIKELHNSFITPIEREDLLTLSMVMDDVLDGMESCAALFEMYSITDADEYMYKFVDAIKKCVDEIEICIGLLFSKKLPEVRPHAIKIKDYESKCDDVLRDCIKHLFAVETDPIRLIKYKEIYENLEKTTDSCQGVANTLESIVMKNA</sequence>
<dbReference type="InterPro" id="IPR038078">
    <property type="entry name" value="PhoU-like_sf"/>
</dbReference>